<evidence type="ECO:0000256" key="7">
    <source>
        <dbReference type="SAM" id="SignalP"/>
    </source>
</evidence>
<dbReference type="SUPFAM" id="SSF50182">
    <property type="entry name" value="Sm-like ribonucleoproteins"/>
    <property type="match status" value="1"/>
</dbReference>
<keyword evidence="3" id="KW-0472">Membrane</keyword>
<gene>
    <name evidence="9" type="ORF">SOASR030_02880</name>
</gene>
<evidence type="ECO:0000256" key="1">
    <source>
        <dbReference type="ARBA" id="ARBA00022475"/>
    </source>
</evidence>
<feature type="chain" id="PRO_5043966458" evidence="7">
    <location>
        <begin position="26"/>
        <end position="74"/>
    </location>
</feature>
<dbReference type="PROSITE" id="PS51257">
    <property type="entry name" value="PROKAR_LIPOPROTEIN"/>
    <property type="match status" value="1"/>
</dbReference>
<keyword evidence="5" id="KW-0449">Lipoprotein</keyword>
<evidence type="ECO:0000256" key="2">
    <source>
        <dbReference type="ARBA" id="ARBA00022729"/>
    </source>
</evidence>
<keyword evidence="2 7" id="KW-0732">Signal</keyword>
<sequence length="74" mass="8068">MMVKKFMIMAAGVALLFGLSGCASQYVMTTKTGQTIVTHGKPELDKETGMTRYTDQDGNEHQINSADVAELVEK</sequence>
<evidence type="ECO:0000256" key="3">
    <source>
        <dbReference type="ARBA" id="ARBA00023136"/>
    </source>
</evidence>
<protein>
    <submittedName>
        <fullName evidence="9">Membrane protein</fullName>
    </submittedName>
</protein>
<dbReference type="InterPro" id="IPR010920">
    <property type="entry name" value="LSM_dom_sf"/>
</dbReference>
<evidence type="ECO:0000256" key="4">
    <source>
        <dbReference type="ARBA" id="ARBA00023139"/>
    </source>
</evidence>
<feature type="domain" description="Lipoprotein YgdI/YgdR-like SH3-like" evidence="8">
    <location>
        <begin position="25"/>
        <end position="73"/>
    </location>
</feature>
<accession>A0AAV5MWH0</accession>
<dbReference type="Proteomes" id="UP001058124">
    <property type="component" value="Unassembled WGS sequence"/>
</dbReference>
<dbReference type="PANTHER" id="PTHR37011:SF2">
    <property type="entry name" value="LIPOPROTEIN"/>
    <property type="match status" value="1"/>
</dbReference>
<proteinExistence type="predicted"/>
<feature type="signal peptide" evidence="7">
    <location>
        <begin position="1"/>
        <end position="25"/>
    </location>
</feature>
<evidence type="ECO:0000313" key="9">
    <source>
        <dbReference type="EMBL" id="GKX54176.1"/>
    </source>
</evidence>
<dbReference type="Pfam" id="PF06004">
    <property type="entry name" value="DUF903"/>
    <property type="match status" value="1"/>
</dbReference>
<organism evidence="9 10">
    <name type="scientific">Leminorella grimontii</name>
    <dbReference type="NCBI Taxonomy" id="82981"/>
    <lineage>
        <taxon>Bacteria</taxon>
        <taxon>Pseudomonadati</taxon>
        <taxon>Pseudomonadota</taxon>
        <taxon>Gammaproteobacteria</taxon>
        <taxon>Enterobacterales</taxon>
        <taxon>Budviciaceae</taxon>
        <taxon>Leminorella</taxon>
    </lineage>
</organism>
<dbReference type="InterPro" id="IPR010305">
    <property type="entry name" value="YgdI/YgdR-like"/>
</dbReference>
<dbReference type="AlphaFoldDB" id="A0AAV5MWH0"/>
<dbReference type="EMBL" id="BRLH01000001">
    <property type="protein sequence ID" value="GKX54176.1"/>
    <property type="molecule type" value="Genomic_DNA"/>
</dbReference>
<evidence type="ECO:0000256" key="6">
    <source>
        <dbReference type="SAM" id="MobiDB-lite"/>
    </source>
</evidence>
<evidence type="ECO:0000256" key="5">
    <source>
        <dbReference type="ARBA" id="ARBA00023288"/>
    </source>
</evidence>
<reference evidence="9" key="1">
    <citation type="submission" date="2022-06" db="EMBL/GenBank/DDBJ databases">
        <title>Draft genome sequences of Leminorella grimontii str. JCM5902.</title>
        <authorList>
            <person name="Wakabayashi Y."/>
            <person name="Kojima K."/>
        </authorList>
    </citation>
    <scope>NUCLEOTIDE SEQUENCE</scope>
    <source>
        <strain evidence="9">JCM 5902</strain>
    </source>
</reference>
<keyword evidence="10" id="KW-1185">Reference proteome</keyword>
<dbReference type="Gene3D" id="2.30.30.100">
    <property type="match status" value="1"/>
</dbReference>
<comment type="caution">
    <text evidence="9">The sequence shown here is derived from an EMBL/GenBank/DDBJ whole genome shotgun (WGS) entry which is preliminary data.</text>
</comment>
<keyword evidence="1" id="KW-1003">Cell membrane</keyword>
<keyword evidence="4" id="KW-0564">Palmitate</keyword>
<name>A0AAV5MWH0_9GAMM</name>
<evidence type="ECO:0000313" key="10">
    <source>
        <dbReference type="Proteomes" id="UP001058124"/>
    </source>
</evidence>
<dbReference type="NCBIfam" id="NF033216">
    <property type="entry name" value="lipo_YgdI_YgdR"/>
    <property type="match status" value="1"/>
</dbReference>
<feature type="region of interest" description="Disordered" evidence="6">
    <location>
        <begin position="52"/>
        <end position="74"/>
    </location>
</feature>
<dbReference type="PANTHER" id="PTHR37011">
    <property type="entry name" value="POT FAMILY PEPTIDE TRANSPORT PROTEIN-RELATED"/>
    <property type="match status" value="1"/>
</dbReference>
<dbReference type="InterPro" id="IPR047807">
    <property type="entry name" value="YgdI/YgdR-like_SH3-like"/>
</dbReference>
<evidence type="ECO:0000259" key="8">
    <source>
        <dbReference type="Pfam" id="PF06004"/>
    </source>
</evidence>